<evidence type="ECO:0000256" key="2">
    <source>
        <dbReference type="ARBA" id="ARBA00007267"/>
    </source>
</evidence>
<dbReference type="Pfam" id="PF03638">
    <property type="entry name" value="TCR"/>
    <property type="match status" value="2"/>
</dbReference>
<organism evidence="6 7">
    <name type="scientific">Malus domestica</name>
    <name type="common">Apple</name>
    <name type="synonym">Pyrus malus</name>
    <dbReference type="NCBI Taxonomy" id="3750"/>
    <lineage>
        <taxon>Eukaryota</taxon>
        <taxon>Viridiplantae</taxon>
        <taxon>Streptophyta</taxon>
        <taxon>Embryophyta</taxon>
        <taxon>Tracheophyta</taxon>
        <taxon>Spermatophyta</taxon>
        <taxon>Magnoliopsida</taxon>
        <taxon>eudicotyledons</taxon>
        <taxon>Gunneridae</taxon>
        <taxon>Pentapetalae</taxon>
        <taxon>rosids</taxon>
        <taxon>fabids</taxon>
        <taxon>Rosales</taxon>
        <taxon>Rosaceae</taxon>
        <taxon>Amygdaloideae</taxon>
        <taxon>Maleae</taxon>
        <taxon>Malus</taxon>
    </lineage>
</organism>
<evidence type="ECO:0000259" key="5">
    <source>
        <dbReference type="PROSITE" id="PS51634"/>
    </source>
</evidence>
<comment type="similarity">
    <text evidence="2">Belongs to the lin-54 family.</text>
</comment>
<reference evidence="6 7" key="1">
    <citation type="submission" date="2018-10" db="EMBL/GenBank/DDBJ databases">
        <title>A high-quality apple genome assembly.</title>
        <authorList>
            <person name="Hu J."/>
        </authorList>
    </citation>
    <scope>NUCLEOTIDE SEQUENCE [LARGE SCALE GENOMIC DNA]</scope>
    <source>
        <strain evidence="7">cv. HFTH1</strain>
        <tissue evidence="6">Young leaf</tissue>
    </source>
</reference>
<proteinExistence type="inferred from homology"/>
<feature type="domain" description="CRC" evidence="5">
    <location>
        <begin position="511"/>
        <end position="636"/>
    </location>
</feature>
<dbReference type="EMBL" id="RDQH01000339">
    <property type="protein sequence ID" value="RXH78171.1"/>
    <property type="molecule type" value="Genomic_DNA"/>
</dbReference>
<feature type="compositionally biased region" description="Polar residues" evidence="4">
    <location>
        <begin position="344"/>
        <end position="355"/>
    </location>
</feature>
<dbReference type="GO" id="GO:0005634">
    <property type="term" value="C:nucleus"/>
    <property type="evidence" value="ECO:0007669"/>
    <property type="project" value="UniProtKB-SubCell"/>
</dbReference>
<keyword evidence="7" id="KW-1185">Reference proteome</keyword>
<dbReference type="InterPro" id="IPR033467">
    <property type="entry name" value="Tesmin/TSO1-like_CXC"/>
</dbReference>
<feature type="region of interest" description="Disordered" evidence="4">
    <location>
        <begin position="741"/>
        <end position="808"/>
    </location>
</feature>
<dbReference type="PANTHER" id="PTHR46159:SF12">
    <property type="entry name" value="PROTEIN TESMIN_TSO1-LIKE CXC 3-RELATED"/>
    <property type="match status" value="1"/>
</dbReference>
<feature type="region of interest" description="Disordered" evidence="4">
    <location>
        <begin position="581"/>
        <end position="600"/>
    </location>
</feature>
<dbReference type="STRING" id="3750.A0A498I9F6"/>
<feature type="region of interest" description="Disordered" evidence="4">
    <location>
        <begin position="644"/>
        <end position="690"/>
    </location>
</feature>
<evidence type="ECO:0000256" key="4">
    <source>
        <dbReference type="SAM" id="MobiDB-lite"/>
    </source>
</evidence>
<feature type="compositionally biased region" description="Basic and acidic residues" evidence="4">
    <location>
        <begin position="656"/>
        <end position="679"/>
    </location>
</feature>
<comment type="subcellular location">
    <subcellularLocation>
        <location evidence="1">Nucleus</location>
    </subcellularLocation>
</comment>
<comment type="caution">
    <text evidence="6">The sequence shown here is derived from an EMBL/GenBank/DDBJ whole genome shotgun (WGS) entry which is preliminary data.</text>
</comment>
<feature type="compositionally biased region" description="Polar residues" evidence="4">
    <location>
        <begin position="80"/>
        <end position="90"/>
    </location>
</feature>
<feature type="region of interest" description="Disordered" evidence="4">
    <location>
        <begin position="341"/>
        <end position="361"/>
    </location>
</feature>
<feature type="region of interest" description="Disordered" evidence="4">
    <location>
        <begin position="420"/>
        <end position="446"/>
    </location>
</feature>
<dbReference type="Proteomes" id="UP000290289">
    <property type="component" value="Chromosome 13"/>
</dbReference>
<dbReference type="SMART" id="SM01114">
    <property type="entry name" value="CXC"/>
    <property type="match status" value="2"/>
</dbReference>
<evidence type="ECO:0000256" key="1">
    <source>
        <dbReference type="ARBA" id="ARBA00004123"/>
    </source>
</evidence>
<gene>
    <name evidence="6" type="ORF">DVH24_001689</name>
</gene>
<feature type="region of interest" description="Disordered" evidence="4">
    <location>
        <begin position="58"/>
        <end position="90"/>
    </location>
</feature>
<dbReference type="PROSITE" id="PS51634">
    <property type="entry name" value="CRC"/>
    <property type="match status" value="1"/>
</dbReference>
<feature type="region of interest" description="Disordered" evidence="4">
    <location>
        <begin position="175"/>
        <end position="194"/>
    </location>
</feature>
<protein>
    <recommendedName>
        <fullName evidence="5">CRC domain-containing protein</fullName>
    </recommendedName>
</protein>
<sequence length="808" mass="88549">MDTPERNQIGTPKAKFEDSPVFNYINSLSPIKPVKSVHITQTFSSLSFASLPSVFTSPHVSSHKESRFLRRRNPSDPSKPESSLESGNKVSVNEDAAEFYINAEELHESCVPGDSVGEASAEPPSEHSKFVIELPRNLKYDCGSPECDAATSCGTEAGCESEAAALSAPLVPYAQKTSENGSSDGEAHLQSICQSGQRREGTGCDWESLISDATDLLIFDSPNASEAFRGIMQNPLDSVTRFCNSLMPRLSQNDINDEQNVLVLDTVGSGEQPETEDPSSQYREASQPEDTELMQDHLNSRMGSNQIEKEDQFNCKPGLNLHRGLRRRCLDFETAGARRKSLDNVPNSSSSMLSQSDEKITTNDKQLVPIKPGGESARCILPGIGLHLNALATTSKDYKTIKRENMAYGRQLSLPNLAASAHSPTAGQGPGHESFSSASSERDMDGTENGVQLLQDASQEPAFLANEEFNQNSPKKKRHVLLSIYSSLNYYVMFIFIFMRKFEQAGETESSCKRCNCKKSKCLKLYCECFAAGVYCIEPCSCQECFNKPIHEDTVLATRKQIESRNPLAFAPKVIRTADPVPEYGEESSKTPASARHKRGCNCKKSSCLKKYCECYQGGVGCSISCRCEGCKNAFGRKDGSFVGTETEADEEETEACDKSAAEKHQQKNEIQRNEEQRQDSALPSTPLRLSRQFSLPFSSKNKPPRSSTFNIGSSSGLYTITIQKLGKPNILRPESKLEGHNQAVAEDEMPEILQGDGSPSTGIKTASPNGKRVSPPNNEFGPSPGRRAGRKLILQSIPSFPSLTPQH</sequence>
<feature type="region of interest" description="Disordered" evidence="4">
    <location>
        <begin position="267"/>
        <end position="290"/>
    </location>
</feature>
<accession>A0A498I9F6</accession>
<evidence type="ECO:0000256" key="3">
    <source>
        <dbReference type="ARBA" id="ARBA00023242"/>
    </source>
</evidence>
<evidence type="ECO:0000313" key="6">
    <source>
        <dbReference type="EMBL" id="RXH78171.1"/>
    </source>
</evidence>
<dbReference type="InterPro" id="IPR005172">
    <property type="entry name" value="CRC"/>
</dbReference>
<feature type="compositionally biased region" description="Polar residues" evidence="4">
    <location>
        <begin position="758"/>
        <end position="769"/>
    </location>
</feature>
<dbReference type="InterPro" id="IPR044522">
    <property type="entry name" value="TSO1-like"/>
</dbReference>
<evidence type="ECO:0000313" key="7">
    <source>
        <dbReference type="Proteomes" id="UP000290289"/>
    </source>
</evidence>
<keyword evidence="3" id="KW-0539">Nucleus</keyword>
<dbReference type="AlphaFoldDB" id="A0A498I9F6"/>
<feature type="compositionally biased region" description="Polar residues" evidence="4">
    <location>
        <begin position="797"/>
        <end position="808"/>
    </location>
</feature>
<name>A0A498I9F6_MALDO</name>
<dbReference type="PANTHER" id="PTHR46159">
    <property type="entry name" value="PROTEIN TESMIN/TSO1-LIKE CXC 2"/>
    <property type="match status" value="1"/>
</dbReference>
<dbReference type="GO" id="GO:0003700">
    <property type="term" value="F:DNA-binding transcription factor activity"/>
    <property type="evidence" value="ECO:0007669"/>
    <property type="project" value="InterPro"/>
</dbReference>